<sequence length="200" mass="23047">MKARTKIFLFLLLCIICGTTALPLKAQSFDIKAFSDTTKYGWKNYLDRNAYRQDLKQRQDLLQIYELEAQPLNTNILKSAIIPGWGQFSAKESTKGTVILGTEIVLAGTSFYFLDRALSKYKLYKQATQVDEIERYYKDAQVPYQYSFILMGAAGIIWAYNIFDVIQSTQDYNVRLWEEIMERSKSGPVNITPTGIEVRF</sequence>
<protein>
    <recommendedName>
        <fullName evidence="4">DUF5683 domain-containing protein</fullName>
    </recommendedName>
</protein>
<feature type="signal peptide" evidence="1">
    <location>
        <begin position="1"/>
        <end position="26"/>
    </location>
</feature>
<keyword evidence="3" id="KW-1185">Reference proteome</keyword>
<reference evidence="2 3" key="1">
    <citation type="journal article" date="2008" name="J. Bacteriol.">
        <title>'Candidatus Cloacamonas acidaminovorans': genome sequence reconstruction provides a first glimpse of a new bacterial division.</title>
        <authorList>
            <person name="Pelletier E."/>
            <person name="Kreimeyer A."/>
            <person name="Bocs S."/>
            <person name="Rouy Z."/>
            <person name="Gyapay G."/>
            <person name="Chouari R."/>
            <person name="Riviere D."/>
            <person name="Ganesan A."/>
            <person name="Daegelen P."/>
            <person name="Sghir A."/>
            <person name="Cohen G.N."/>
            <person name="Medigue C."/>
            <person name="Weissenbach J."/>
            <person name="Le Paslier D."/>
        </authorList>
    </citation>
    <scope>NUCLEOTIDE SEQUENCE [LARGE SCALE GENOMIC DNA]</scope>
    <source>
        <strain evidence="3">Evry</strain>
    </source>
</reference>
<evidence type="ECO:0008006" key="4">
    <source>
        <dbReference type="Google" id="ProtNLM"/>
    </source>
</evidence>
<dbReference type="AlphaFoldDB" id="B0VGK9"/>
<dbReference type="OrthoDB" id="1090870at2"/>
<evidence type="ECO:0000256" key="1">
    <source>
        <dbReference type="SAM" id="SignalP"/>
    </source>
</evidence>
<dbReference type="EMBL" id="CU466930">
    <property type="protein sequence ID" value="CAO80446.1"/>
    <property type="molecule type" value="Genomic_DNA"/>
</dbReference>
<dbReference type="Proteomes" id="UP000002019">
    <property type="component" value="Chromosome"/>
</dbReference>
<dbReference type="HOGENOM" id="CLU_1364173_0_0_0"/>
<evidence type="ECO:0000313" key="2">
    <source>
        <dbReference type="EMBL" id="CAO80446.1"/>
    </source>
</evidence>
<dbReference type="STRING" id="459349.CLOAM0551"/>
<keyword evidence="1" id="KW-0732">Signal</keyword>
<dbReference type="RefSeq" id="WP_015424306.1">
    <property type="nucleotide sequence ID" value="NC_020449.1"/>
</dbReference>
<name>B0VGK9_CLOAI</name>
<feature type="chain" id="PRO_5002755043" description="DUF5683 domain-containing protein" evidence="1">
    <location>
        <begin position="27"/>
        <end position="200"/>
    </location>
</feature>
<accession>B0VGK9</accession>
<proteinExistence type="predicted"/>
<dbReference type="KEGG" id="caci:CLOAM0551"/>
<gene>
    <name evidence="2" type="ordered locus">CLOAM0551</name>
</gene>
<organism evidence="2 3">
    <name type="scientific">Cloacimonas acidaminovorans (strain Evry)</name>
    <dbReference type="NCBI Taxonomy" id="459349"/>
    <lineage>
        <taxon>Bacteria</taxon>
        <taxon>Pseudomonadati</taxon>
        <taxon>Candidatus Cloacimonadota</taxon>
        <taxon>Candidatus Cloacimonadia</taxon>
        <taxon>Candidatus Cloacimonadales</taxon>
        <taxon>Candidatus Cloacimonadaceae</taxon>
        <taxon>Candidatus Cloacimonas</taxon>
    </lineage>
</organism>
<evidence type="ECO:0000313" key="3">
    <source>
        <dbReference type="Proteomes" id="UP000002019"/>
    </source>
</evidence>